<gene>
    <name evidence="2" type="ORF">NN4_64850</name>
</gene>
<dbReference type="EMBL" id="BJXA01000060">
    <property type="protein sequence ID" value="GEM41966.1"/>
    <property type="molecule type" value="Genomic_DNA"/>
</dbReference>
<name>A0A511MPT3_9NOCA</name>
<evidence type="ECO:0000256" key="1">
    <source>
        <dbReference type="SAM" id="MobiDB-lite"/>
    </source>
</evidence>
<proteinExistence type="predicted"/>
<evidence type="ECO:0000313" key="3">
    <source>
        <dbReference type="Proteomes" id="UP000321424"/>
    </source>
</evidence>
<feature type="compositionally biased region" description="Polar residues" evidence="1">
    <location>
        <begin position="14"/>
        <end position="24"/>
    </location>
</feature>
<accession>A0A511MPT3</accession>
<organism evidence="2 3">
    <name type="scientific">Nocardia ninae NBRC 108245</name>
    <dbReference type="NCBI Taxonomy" id="1210091"/>
    <lineage>
        <taxon>Bacteria</taxon>
        <taxon>Bacillati</taxon>
        <taxon>Actinomycetota</taxon>
        <taxon>Actinomycetes</taxon>
        <taxon>Mycobacteriales</taxon>
        <taxon>Nocardiaceae</taxon>
        <taxon>Nocardia</taxon>
    </lineage>
</organism>
<keyword evidence="3" id="KW-1185">Reference proteome</keyword>
<feature type="region of interest" description="Disordered" evidence="1">
    <location>
        <begin position="1"/>
        <end position="38"/>
    </location>
</feature>
<evidence type="ECO:0000313" key="2">
    <source>
        <dbReference type="EMBL" id="GEM41966.1"/>
    </source>
</evidence>
<comment type="caution">
    <text evidence="2">The sequence shown here is derived from an EMBL/GenBank/DDBJ whole genome shotgun (WGS) entry which is preliminary data.</text>
</comment>
<dbReference type="AlphaFoldDB" id="A0A511MPT3"/>
<sequence>MGGGTSLPMLGRPTPQSYGPKSKQTGGGGSMEDDDTAIQRSAEQLAAIAATGDRLATLKLLRDHIALSFKVTSAGVLPQLTKQFTDLLAQIAELEPPVREESAIDEFQSGIQAAIGRGSSDSVEAED</sequence>
<dbReference type="Proteomes" id="UP000321424">
    <property type="component" value="Unassembled WGS sequence"/>
</dbReference>
<reference evidence="2 3" key="1">
    <citation type="submission" date="2019-07" db="EMBL/GenBank/DDBJ databases">
        <title>Whole genome shotgun sequence of Nocardia ninae NBRC 108245.</title>
        <authorList>
            <person name="Hosoyama A."/>
            <person name="Uohara A."/>
            <person name="Ohji S."/>
            <person name="Ichikawa N."/>
        </authorList>
    </citation>
    <scope>NUCLEOTIDE SEQUENCE [LARGE SCALE GENOMIC DNA]</scope>
    <source>
        <strain evidence="2 3">NBRC 108245</strain>
    </source>
</reference>
<protein>
    <submittedName>
        <fullName evidence="2">Uncharacterized protein</fullName>
    </submittedName>
</protein>